<gene>
    <name evidence="1" type="ORF">GKE73_08850</name>
</gene>
<proteinExistence type="predicted"/>
<dbReference type="Proteomes" id="UP000446658">
    <property type="component" value="Unassembled WGS sequence"/>
</dbReference>
<name>A0A844GD58_9NEIS</name>
<keyword evidence="2" id="KW-1185">Reference proteome</keyword>
<accession>A0A844GD58</accession>
<dbReference type="AlphaFoldDB" id="A0A844GD58"/>
<dbReference type="EMBL" id="WLYX01000001">
    <property type="protein sequence ID" value="MTD33211.1"/>
    <property type="molecule type" value="Genomic_DNA"/>
</dbReference>
<organism evidence="1 2">
    <name type="scientific">Paludibacterium denitrificans</name>
    <dbReference type="NCBI Taxonomy" id="2675226"/>
    <lineage>
        <taxon>Bacteria</taxon>
        <taxon>Pseudomonadati</taxon>
        <taxon>Pseudomonadota</taxon>
        <taxon>Betaproteobacteria</taxon>
        <taxon>Neisseriales</taxon>
        <taxon>Chromobacteriaceae</taxon>
        <taxon>Paludibacterium</taxon>
    </lineage>
</organism>
<evidence type="ECO:0000313" key="1">
    <source>
        <dbReference type="EMBL" id="MTD33211.1"/>
    </source>
</evidence>
<comment type="caution">
    <text evidence="1">The sequence shown here is derived from an EMBL/GenBank/DDBJ whole genome shotgun (WGS) entry which is preliminary data.</text>
</comment>
<evidence type="ECO:0000313" key="2">
    <source>
        <dbReference type="Proteomes" id="UP000446658"/>
    </source>
</evidence>
<sequence>MRAASAPGEWQLAALDSQSGEQLRYLGRFAPPLPVTDAQGGQWLLGSFSANTEASANAGEDSFATPGVSRLLLWQLQGGRYVLRSERQRQSGSQGMAPAVRMLQLGSHARGWVVESRYLHMGYQWAQAEFFLAAGGAILPMGQLVTRADNRGACVDGAVECAPPTDLQAQWRLATRPGLPFYPLEVQWSGMLNGQRIARHLSLLPERHSRRYPFPEALNVSF</sequence>
<reference evidence="1 2" key="1">
    <citation type="submission" date="2019-11" db="EMBL/GenBank/DDBJ databases">
        <title>Draft genome sequence of Paludibacterium sp. dN18-1.</title>
        <authorList>
            <person name="Im W.-T."/>
        </authorList>
    </citation>
    <scope>NUCLEOTIDE SEQUENCE [LARGE SCALE GENOMIC DNA]</scope>
    <source>
        <strain evidence="2">dN 18-1</strain>
    </source>
</reference>
<protein>
    <submittedName>
        <fullName evidence="1">Uncharacterized protein</fullName>
    </submittedName>
</protein>